<name>A0ABQ6FCI6_9RHOO</name>
<evidence type="ECO:0000313" key="2">
    <source>
        <dbReference type="Proteomes" id="UP001157167"/>
    </source>
</evidence>
<sequence>MGSLEKPPHDPVWPSVDIELLKGLPPIHRAVVRALGVGRAGQFLSEFGGVSVHIPKLKPKAFGLDPDELDRLRIALAPHIDNETCKIDLPKPDKVFRQARNMQIRKERENASIRTVARAYFLTSRQIKNITREEDQMDLF</sequence>
<dbReference type="SUPFAM" id="SSF46689">
    <property type="entry name" value="Homeodomain-like"/>
    <property type="match status" value="1"/>
</dbReference>
<gene>
    <name evidence="1" type="ORF">GCM10007933_21440</name>
</gene>
<comment type="caution">
    <text evidence="1">The sequence shown here is derived from an EMBL/GenBank/DDBJ whole genome shotgun (WGS) entry which is preliminary data.</text>
</comment>
<evidence type="ECO:0000313" key="1">
    <source>
        <dbReference type="EMBL" id="GLT22684.1"/>
    </source>
</evidence>
<organism evidence="1 2">
    <name type="scientific">Zoogloea oryzae</name>
    <dbReference type="NCBI Taxonomy" id="310767"/>
    <lineage>
        <taxon>Bacteria</taxon>
        <taxon>Pseudomonadati</taxon>
        <taxon>Pseudomonadota</taxon>
        <taxon>Betaproteobacteria</taxon>
        <taxon>Rhodocyclales</taxon>
        <taxon>Zoogloeaceae</taxon>
        <taxon>Zoogloea</taxon>
    </lineage>
</organism>
<dbReference type="EMBL" id="BSPX01000029">
    <property type="protein sequence ID" value="GLT22684.1"/>
    <property type="molecule type" value="Genomic_DNA"/>
</dbReference>
<protein>
    <recommendedName>
        <fullName evidence="3">Mor transcription activator domain-containing protein</fullName>
    </recommendedName>
</protein>
<accession>A0ABQ6FCI6</accession>
<dbReference type="InterPro" id="IPR009057">
    <property type="entry name" value="Homeodomain-like_sf"/>
</dbReference>
<dbReference type="RefSeq" id="WP_284187969.1">
    <property type="nucleotide sequence ID" value="NZ_BSPX01000029.1"/>
</dbReference>
<reference evidence="2" key="1">
    <citation type="journal article" date="2019" name="Int. J. Syst. Evol. Microbiol.">
        <title>The Global Catalogue of Microorganisms (GCM) 10K type strain sequencing project: providing services to taxonomists for standard genome sequencing and annotation.</title>
        <authorList>
            <consortium name="The Broad Institute Genomics Platform"/>
            <consortium name="The Broad Institute Genome Sequencing Center for Infectious Disease"/>
            <person name="Wu L."/>
            <person name="Ma J."/>
        </authorList>
    </citation>
    <scope>NUCLEOTIDE SEQUENCE [LARGE SCALE GENOMIC DNA]</scope>
    <source>
        <strain evidence="2">NBRC 102407</strain>
    </source>
</reference>
<proteinExistence type="predicted"/>
<evidence type="ECO:0008006" key="3">
    <source>
        <dbReference type="Google" id="ProtNLM"/>
    </source>
</evidence>
<dbReference type="Proteomes" id="UP001157167">
    <property type="component" value="Unassembled WGS sequence"/>
</dbReference>
<keyword evidence="2" id="KW-1185">Reference proteome</keyword>